<evidence type="ECO:0008006" key="3">
    <source>
        <dbReference type="Google" id="ProtNLM"/>
    </source>
</evidence>
<reference evidence="2" key="1">
    <citation type="submission" date="2018-06" db="EMBL/GenBank/DDBJ databases">
        <authorList>
            <person name="Zhirakovskaya E."/>
        </authorList>
    </citation>
    <scope>NUCLEOTIDE SEQUENCE</scope>
</reference>
<evidence type="ECO:0000313" key="2">
    <source>
        <dbReference type="EMBL" id="VAW46556.1"/>
    </source>
</evidence>
<accession>A0A3B0WQM8</accession>
<feature type="region of interest" description="Disordered" evidence="1">
    <location>
        <begin position="1"/>
        <end position="21"/>
    </location>
</feature>
<dbReference type="EMBL" id="UOFC01000107">
    <property type="protein sequence ID" value="VAW46556.1"/>
    <property type="molecule type" value="Genomic_DNA"/>
</dbReference>
<dbReference type="AlphaFoldDB" id="A0A3B0WQM8"/>
<name>A0A3B0WQM8_9ZZZZ</name>
<evidence type="ECO:0000256" key="1">
    <source>
        <dbReference type="SAM" id="MobiDB-lite"/>
    </source>
</evidence>
<sequence length="63" mass="7429">MGTDNLHHKRKAKSISNLERKKAKRAPYDRVLIVCEGEKTEPYYFSELIDYYRLNSANIKEPV</sequence>
<gene>
    <name evidence="2" type="ORF">MNBD_GAMMA03-583</name>
</gene>
<organism evidence="2">
    <name type="scientific">hydrothermal vent metagenome</name>
    <dbReference type="NCBI Taxonomy" id="652676"/>
    <lineage>
        <taxon>unclassified sequences</taxon>
        <taxon>metagenomes</taxon>
        <taxon>ecological metagenomes</taxon>
    </lineage>
</organism>
<proteinExistence type="predicted"/>
<protein>
    <recommendedName>
        <fullName evidence="3">RloB domain-containing protein</fullName>
    </recommendedName>
</protein>